<gene>
    <name evidence="6" type="primary">xseB</name>
    <name evidence="7" type="ordered locus">Caka_1051</name>
</gene>
<dbReference type="Pfam" id="PF02609">
    <property type="entry name" value="Exonuc_VII_S"/>
    <property type="match status" value="1"/>
</dbReference>
<dbReference type="AlphaFoldDB" id="D5EHN2"/>
<dbReference type="GO" id="GO:0008855">
    <property type="term" value="F:exodeoxyribonuclease VII activity"/>
    <property type="evidence" value="ECO:0007669"/>
    <property type="project" value="UniProtKB-UniRule"/>
</dbReference>
<keyword evidence="2 6" id="KW-0963">Cytoplasm</keyword>
<dbReference type="PIRSF" id="PIRSF006488">
    <property type="entry name" value="Exonuc_VII_S"/>
    <property type="match status" value="1"/>
</dbReference>
<dbReference type="GO" id="GO:0009318">
    <property type="term" value="C:exodeoxyribonuclease VII complex"/>
    <property type="evidence" value="ECO:0007669"/>
    <property type="project" value="UniProtKB-UniRule"/>
</dbReference>
<dbReference type="RefSeq" id="WP_013042795.1">
    <property type="nucleotide sequence ID" value="NC_014008.1"/>
</dbReference>
<dbReference type="SUPFAM" id="SSF116842">
    <property type="entry name" value="XseB-like"/>
    <property type="match status" value="1"/>
</dbReference>
<name>D5EHN2_CORAD</name>
<organism evidence="7 8">
    <name type="scientific">Coraliomargarita akajimensis (strain DSM 45221 / IAM 15411 / JCM 23193 / KCTC 12865 / 04OKA010-24)</name>
    <dbReference type="NCBI Taxonomy" id="583355"/>
    <lineage>
        <taxon>Bacteria</taxon>
        <taxon>Pseudomonadati</taxon>
        <taxon>Verrucomicrobiota</taxon>
        <taxon>Opitutia</taxon>
        <taxon>Puniceicoccales</taxon>
        <taxon>Coraliomargaritaceae</taxon>
        <taxon>Coraliomargarita</taxon>
    </lineage>
</organism>
<keyword evidence="4 6" id="KW-0378">Hydrolase</keyword>
<evidence type="ECO:0000256" key="4">
    <source>
        <dbReference type="ARBA" id="ARBA00022801"/>
    </source>
</evidence>
<evidence type="ECO:0000256" key="1">
    <source>
        <dbReference type="ARBA" id="ARBA00009998"/>
    </source>
</evidence>
<dbReference type="GO" id="GO:0005829">
    <property type="term" value="C:cytosol"/>
    <property type="evidence" value="ECO:0007669"/>
    <property type="project" value="TreeGrafter"/>
</dbReference>
<comment type="function">
    <text evidence="6">Bidirectionally degrades single-stranded DNA into large acid-insoluble oligonucleotides, which are then degraded further into small acid-soluble oligonucleotides.</text>
</comment>
<dbReference type="InterPro" id="IPR003761">
    <property type="entry name" value="Exonuc_VII_S"/>
</dbReference>
<dbReference type="Gene3D" id="1.10.287.1040">
    <property type="entry name" value="Exonuclease VII, small subunit"/>
    <property type="match status" value="1"/>
</dbReference>
<evidence type="ECO:0000256" key="2">
    <source>
        <dbReference type="ARBA" id="ARBA00022490"/>
    </source>
</evidence>
<comment type="subunit">
    <text evidence="6">Heterooligomer composed of large and small subunits.</text>
</comment>
<dbReference type="HOGENOM" id="CLU_145918_3_3_0"/>
<comment type="catalytic activity">
    <reaction evidence="6">
        <text>Exonucleolytic cleavage in either 5'- to 3'- or 3'- to 5'-direction to yield nucleoside 5'-phosphates.</text>
        <dbReference type="EC" id="3.1.11.6"/>
    </reaction>
</comment>
<dbReference type="HAMAP" id="MF_00337">
    <property type="entry name" value="Exonuc_7_S"/>
    <property type="match status" value="1"/>
</dbReference>
<proteinExistence type="inferred from homology"/>
<dbReference type="PANTHER" id="PTHR34137">
    <property type="entry name" value="EXODEOXYRIBONUCLEASE 7 SMALL SUBUNIT"/>
    <property type="match status" value="1"/>
</dbReference>
<dbReference type="OrthoDB" id="199022at2"/>
<dbReference type="InterPro" id="IPR037004">
    <property type="entry name" value="Exonuc_VII_ssu_sf"/>
</dbReference>
<sequence length="80" mass="8859">MPKKKTEPSFEDALERLEAIISSMEEGETPLADLVAKFEEGSKLLKLCQGKLKEAELKIEQLNLQNGELEPAGDELVSDD</sequence>
<dbReference type="KEGG" id="caa:Caka_1051"/>
<dbReference type="STRING" id="583355.Caka_1051"/>
<keyword evidence="8" id="KW-1185">Reference proteome</keyword>
<dbReference type="EMBL" id="CP001998">
    <property type="protein sequence ID" value="ADE54073.1"/>
    <property type="molecule type" value="Genomic_DNA"/>
</dbReference>
<evidence type="ECO:0000313" key="8">
    <source>
        <dbReference type="Proteomes" id="UP000000925"/>
    </source>
</evidence>
<evidence type="ECO:0000256" key="3">
    <source>
        <dbReference type="ARBA" id="ARBA00022722"/>
    </source>
</evidence>
<dbReference type="PANTHER" id="PTHR34137:SF1">
    <property type="entry name" value="EXODEOXYRIBONUCLEASE 7 SMALL SUBUNIT"/>
    <property type="match status" value="1"/>
</dbReference>
<keyword evidence="3 6" id="KW-0540">Nuclease</keyword>
<dbReference type="Proteomes" id="UP000000925">
    <property type="component" value="Chromosome"/>
</dbReference>
<dbReference type="NCBIfam" id="TIGR01280">
    <property type="entry name" value="xseB"/>
    <property type="match status" value="1"/>
</dbReference>
<dbReference type="EC" id="3.1.11.6" evidence="6"/>
<reference evidence="7 8" key="1">
    <citation type="journal article" date="2010" name="Stand. Genomic Sci.">
        <title>Complete genome sequence of Coraliomargarita akajimensis type strain (04OKA010-24).</title>
        <authorList>
            <person name="Mavromatis K."/>
            <person name="Abt B."/>
            <person name="Brambilla E."/>
            <person name="Lapidus A."/>
            <person name="Copeland A."/>
            <person name="Deshpande S."/>
            <person name="Nolan M."/>
            <person name="Lucas S."/>
            <person name="Tice H."/>
            <person name="Cheng J.F."/>
            <person name="Han C."/>
            <person name="Detter J.C."/>
            <person name="Woyke T."/>
            <person name="Goodwin L."/>
            <person name="Pitluck S."/>
            <person name="Held B."/>
            <person name="Brettin T."/>
            <person name="Tapia R."/>
            <person name="Ivanova N."/>
            <person name="Mikhailova N."/>
            <person name="Pati A."/>
            <person name="Liolios K."/>
            <person name="Chen A."/>
            <person name="Palaniappan K."/>
            <person name="Land M."/>
            <person name="Hauser L."/>
            <person name="Chang Y.J."/>
            <person name="Jeffries C.D."/>
            <person name="Rohde M."/>
            <person name="Goker M."/>
            <person name="Bristow J."/>
            <person name="Eisen J.A."/>
            <person name="Markowitz V."/>
            <person name="Hugenholtz P."/>
            <person name="Klenk H.P."/>
            <person name="Kyrpides N.C."/>
        </authorList>
    </citation>
    <scope>NUCLEOTIDE SEQUENCE [LARGE SCALE GENOMIC DNA]</scope>
    <source>
        <strain evidence="8">DSM 45221 / IAM 15411 / JCM 23193 / KCTC 12865</strain>
    </source>
</reference>
<dbReference type="GO" id="GO:0006308">
    <property type="term" value="P:DNA catabolic process"/>
    <property type="evidence" value="ECO:0007669"/>
    <property type="project" value="UniProtKB-UniRule"/>
</dbReference>
<protein>
    <recommendedName>
        <fullName evidence="6">Exodeoxyribonuclease 7 small subunit</fullName>
        <ecNumber evidence="6">3.1.11.6</ecNumber>
    </recommendedName>
    <alternativeName>
        <fullName evidence="6">Exodeoxyribonuclease VII small subunit</fullName>
        <shortName evidence="6">Exonuclease VII small subunit</shortName>
    </alternativeName>
</protein>
<accession>D5EHN2</accession>
<keyword evidence="5 6" id="KW-0269">Exonuclease</keyword>
<evidence type="ECO:0000256" key="6">
    <source>
        <dbReference type="HAMAP-Rule" id="MF_00337"/>
    </source>
</evidence>
<comment type="similarity">
    <text evidence="1 6">Belongs to the XseB family.</text>
</comment>
<dbReference type="eggNOG" id="COG1722">
    <property type="taxonomic scope" value="Bacteria"/>
</dbReference>
<evidence type="ECO:0000313" key="7">
    <source>
        <dbReference type="EMBL" id="ADE54073.1"/>
    </source>
</evidence>
<comment type="subcellular location">
    <subcellularLocation>
        <location evidence="6">Cytoplasm</location>
    </subcellularLocation>
</comment>
<evidence type="ECO:0000256" key="5">
    <source>
        <dbReference type="ARBA" id="ARBA00022839"/>
    </source>
</evidence>